<dbReference type="EMBL" id="JANHOG010002526">
    <property type="protein sequence ID" value="KAJ3522537.1"/>
    <property type="molecule type" value="Genomic_DNA"/>
</dbReference>
<evidence type="ECO:0000313" key="2">
    <source>
        <dbReference type="Proteomes" id="UP001148662"/>
    </source>
</evidence>
<protein>
    <submittedName>
        <fullName evidence="1">Uncharacterized protein</fullName>
    </submittedName>
</protein>
<sequence length="110" mass="11430">MALVGSDLTPAGEVSSQVTAVSAQGTEAVGTTQLHVNSSNVGAKVGLAGGRVYKPGKSFNGKNFFSKEWITMHAGGTRAAFEADWTSLGDEKKKEFEVAAKAAKKAARNN</sequence>
<dbReference type="Proteomes" id="UP001148662">
    <property type="component" value="Unassembled WGS sequence"/>
</dbReference>
<organism evidence="1 2">
    <name type="scientific">Phlebia brevispora</name>
    <dbReference type="NCBI Taxonomy" id="194682"/>
    <lineage>
        <taxon>Eukaryota</taxon>
        <taxon>Fungi</taxon>
        <taxon>Dikarya</taxon>
        <taxon>Basidiomycota</taxon>
        <taxon>Agaricomycotina</taxon>
        <taxon>Agaricomycetes</taxon>
        <taxon>Polyporales</taxon>
        <taxon>Meruliaceae</taxon>
        <taxon>Phlebia</taxon>
    </lineage>
</organism>
<comment type="caution">
    <text evidence="1">The sequence shown here is derived from an EMBL/GenBank/DDBJ whole genome shotgun (WGS) entry which is preliminary data.</text>
</comment>
<gene>
    <name evidence="1" type="ORF">NM688_g8859</name>
</gene>
<evidence type="ECO:0000313" key="1">
    <source>
        <dbReference type="EMBL" id="KAJ3522537.1"/>
    </source>
</evidence>
<name>A0ACC1RQR5_9APHY</name>
<reference evidence="1" key="1">
    <citation type="submission" date="2022-07" db="EMBL/GenBank/DDBJ databases">
        <title>Genome Sequence of Phlebia brevispora.</title>
        <authorList>
            <person name="Buettner E."/>
        </authorList>
    </citation>
    <scope>NUCLEOTIDE SEQUENCE</scope>
    <source>
        <strain evidence="1">MPL23</strain>
    </source>
</reference>
<keyword evidence="2" id="KW-1185">Reference proteome</keyword>
<accession>A0ACC1RQR5</accession>
<proteinExistence type="predicted"/>